<dbReference type="Gene3D" id="2.60.40.1120">
    <property type="entry name" value="Carboxypeptidase-like, regulatory domain"/>
    <property type="match status" value="1"/>
</dbReference>
<keyword evidence="1" id="KW-1134">Transmembrane beta strand</keyword>
<feature type="domain" description="TonB-dependent receptor plug" evidence="5">
    <location>
        <begin position="118"/>
        <end position="222"/>
    </location>
</feature>
<accession>A0A7Z9CB15</accession>
<comment type="caution">
    <text evidence="6">The sequence shown here is derived from an EMBL/GenBank/DDBJ whole genome shotgun (WGS) entry which is preliminary data.</text>
</comment>
<dbReference type="Gene3D" id="2.170.130.10">
    <property type="entry name" value="TonB-dependent receptor, plug domain"/>
    <property type="match status" value="1"/>
</dbReference>
<keyword evidence="1" id="KW-0998">Cell outer membrane</keyword>
<proteinExistence type="inferred from homology"/>
<dbReference type="EMBL" id="UYIQ01000001">
    <property type="protein sequence ID" value="VDG81230.1"/>
    <property type="molecule type" value="Genomic_DNA"/>
</dbReference>
<dbReference type="SUPFAM" id="SSF49464">
    <property type="entry name" value="Carboxypeptidase regulatory domain-like"/>
    <property type="match status" value="1"/>
</dbReference>
<evidence type="ECO:0000313" key="6">
    <source>
        <dbReference type="EMBL" id="VDG81230.1"/>
    </source>
</evidence>
<evidence type="ECO:0000259" key="4">
    <source>
        <dbReference type="Pfam" id="PF00593"/>
    </source>
</evidence>
<keyword evidence="1" id="KW-0812">Transmembrane</keyword>
<comment type="subcellular location">
    <subcellularLocation>
        <location evidence="1">Cell outer membrane</location>
        <topology evidence="1">Multi-pass membrane protein</topology>
    </subcellularLocation>
</comment>
<reference evidence="6 7" key="1">
    <citation type="submission" date="2018-11" db="EMBL/GenBank/DDBJ databases">
        <authorList>
            <consortium name="Pathogen Informatics"/>
        </authorList>
    </citation>
    <scope>NUCLEOTIDE SEQUENCE [LARGE SCALE GENOMIC DNA]</scope>
    <source>
        <strain evidence="6 7">NCTC11458</strain>
    </source>
</reference>
<dbReference type="InterPro" id="IPR037066">
    <property type="entry name" value="Plug_dom_sf"/>
</dbReference>
<feature type="signal peptide" evidence="3">
    <location>
        <begin position="1"/>
        <end position="21"/>
    </location>
</feature>
<dbReference type="InterPro" id="IPR008969">
    <property type="entry name" value="CarboxyPept-like_regulatory"/>
</dbReference>
<dbReference type="AlphaFoldDB" id="A0A7Z9CB15"/>
<keyword evidence="3" id="KW-0732">Signal</keyword>
<dbReference type="Pfam" id="PF13715">
    <property type="entry name" value="CarbopepD_reg_2"/>
    <property type="match status" value="1"/>
</dbReference>
<dbReference type="InterPro" id="IPR039426">
    <property type="entry name" value="TonB-dep_rcpt-like"/>
</dbReference>
<dbReference type="NCBIfam" id="TIGR04056">
    <property type="entry name" value="OMP_RagA_SusC"/>
    <property type="match status" value="1"/>
</dbReference>
<protein>
    <submittedName>
        <fullName evidence="6">Outer membrane receptor for ferrienterochelin and colicins</fullName>
    </submittedName>
</protein>
<dbReference type="PROSITE" id="PS52016">
    <property type="entry name" value="TONB_DEPENDENT_REC_3"/>
    <property type="match status" value="1"/>
</dbReference>
<keyword evidence="1" id="KW-0813">Transport</keyword>
<comment type="similarity">
    <text evidence="1 2">Belongs to the TonB-dependent receptor family.</text>
</comment>
<dbReference type="Pfam" id="PF07715">
    <property type="entry name" value="Plug"/>
    <property type="match status" value="1"/>
</dbReference>
<keyword evidence="1 2" id="KW-0472">Membrane</keyword>
<dbReference type="NCBIfam" id="TIGR04057">
    <property type="entry name" value="SusC_RagA_signa"/>
    <property type="match status" value="1"/>
</dbReference>
<dbReference type="InterPro" id="IPR012910">
    <property type="entry name" value="Plug_dom"/>
</dbReference>
<feature type="domain" description="TonB-dependent receptor-like beta-barrel" evidence="4">
    <location>
        <begin position="436"/>
        <end position="920"/>
    </location>
</feature>
<feature type="chain" id="PRO_5031117378" evidence="3">
    <location>
        <begin position="22"/>
        <end position="1054"/>
    </location>
</feature>
<dbReference type="Proteomes" id="UP000276733">
    <property type="component" value="Unassembled WGS sequence"/>
</dbReference>
<evidence type="ECO:0000313" key="7">
    <source>
        <dbReference type="Proteomes" id="UP000276733"/>
    </source>
</evidence>
<organism evidence="6 7">
    <name type="scientific">Capnocytophaga ochracea</name>
    <dbReference type="NCBI Taxonomy" id="1018"/>
    <lineage>
        <taxon>Bacteria</taxon>
        <taxon>Pseudomonadati</taxon>
        <taxon>Bacteroidota</taxon>
        <taxon>Flavobacteriia</taxon>
        <taxon>Flavobacteriales</taxon>
        <taxon>Flavobacteriaceae</taxon>
        <taxon>Capnocytophaga</taxon>
    </lineage>
</organism>
<dbReference type="InterPro" id="IPR023997">
    <property type="entry name" value="TonB-dep_OMP_SusC/RagA_CS"/>
</dbReference>
<evidence type="ECO:0000256" key="2">
    <source>
        <dbReference type="RuleBase" id="RU003357"/>
    </source>
</evidence>
<dbReference type="RefSeq" id="WP_181831024.1">
    <property type="nucleotide sequence ID" value="NZ_UYIQ01000001.1"/>
</dbReference>
<dbReference type="GO" id="GO:0009279">
    <property type="term" value="C:cell outer membrane"/>
    <property type="evidence" value="ECO:0007669"/>
    <property type="project" value="UniProtKB-SubCell"/>
</dbReference>
<keyword evidence="6" id="KW-0675">Receptor</keyword>
<dbReference type="SUPFAM" id="SSF56935">
    <property type="entry name" value="Porins"/>
    <property type="match status" value="1"/>
</dbReference>
<evidence type="ECO:0000256" key="1">
    <source>
        <dbReference type="PROSITE-ProRule" id="PRU01360"/>
    </source>
</evidence>
<name>A0A7Z9CB15_CAPOC</name>
<evidence type="ECO:0000256" key="3">
    <source>
        <dbReference type="SAM" id="SignalP"/>
    </source>
</evidence>
<gene>
    <name evidence="6" type="ORF">NCTC11458_00516</name>
</gene>
<keyword evidence="2" id="KW-0798">TonB box</keyword>
<dbReference type="Pfam" id="PF00593">
    <property type="entry name" value="TonB_dep_Rec_b-barrel"/>
    <property type="match status" value="1"/>
</dbReference>
<dbReference type="InterPro" id="IPR023996">
    <property type="entry name" value="TonB-dep_OMP_SusC/RagA"/>
</dbReference>
<dbReference type="InterPro" id="IPR000531">
    <property type="entry name" value="Beta-barrel_TonB"/>
</dbReference>
<sequence>MKRKIFLLLIALWSTTSLLWAQNKQISGTVTDEKGTPLPGVSVQIKSTTRGVATDFDGKYSIEASPGNVLLFSFMGYASQEKTIGKGGGNSLIINVKLKEDTQELSEVVVVGYGSQKKENLTGAIATVDAKVLESRPLTTIGQGLQGVIPNLNITTSNGRPGSGSSFNIRGYTSLNGGSPLVLVDGVQMDPNQINPNDVENVTVLKDAASAAIYGGRAAFGVVLITTKKGKKETPMQINISSDYSITRPTRLPDLVNSVEYLQMYMEADRTGRATGSGVGSQNFTDTDLQKAKEYLANPTPANSVYIDPNDARKYRYVGNTNWIKEMYPGWASQTQNNISLSGGTNKTTYLASVGMFSEDGLFKKAKQKFERYNITLNINTDITKWLSLHLKSTVNHKDNDQPANVGRGFSAERFATDVKPLMPVYHPDGHFSGQGNFTNPFAVIATGARDTYKSDDIWITSGFTLTPIKNVKIVGDYTWNPYHMNSKNNVKMFKEYGAPTDGTSIYDPDKATDLGYYPHNNPATVYEANSHDLYKAANIYAQYENTFAEKHYFKAMVGYNQESKHNESFSVQVKNLVNQDYPFLKLNNDDKPSVGSGISDWALIGSFFRLNYVYNQKYLVEVNGRYDGSSRFSRENRYVFSPSASLGWRISKEKFFEPINSVVSDLKFRASYGKLPNQQVNALYPYLPTMPYGNQTGYIFGTQQLPYVSAPGLVSNNFTWEEVATRNFGVDFGFLNNRLTGSFDYYIRNTTGMLVNGLALPAVLGVGAPQRNAADLETKGFELTLGWHNAIGEDFKYGISFNLADSRSFITKYDLNPTGSLGDYYVGRKIGEIWGYTTEGLYQTDEDAAKLDKTKLAGYKWLAGDVKYKDLNNDGKIDYGKNTLDDHGDLSVIGNNQARYTFGLNLNAEYKGFDFTVFFQGVGKRDYMLNDVYFWGFSNADEWSVPATNQLDHWTPENPNAYYPRLRFGGWGNTRTQTRYMQDASYIRLKQITLGYTLPKEVLSNMGLQNLRLFITGQNLCEWTKLIKSYDPELLSQNYPINRVITIGVQARF</sequence>
<evidence type="ECO:0000259" key="5">
    <source>
        <dbReference type="Pfam" id="PF07715"/>
    </source>
</evidence>